<comment type="caution">
    <text evidence="1">The sequence shown here is derived from an EMBL/GenBank/DDBJ whole genome shotgun (WGS) entry which is preliminary data.</text>
</comment>
<proteinExistence type="predicted"/>
<sequence>MELWVSFVNCKTIKSGSSLQLSLANAASWISAHSQLQEEWGRINQLVVKRILESIKAHMDNRAITPTGMGAAELAVERENKDEAQAATWRMPYEQMVSLVRMATAVVGHTGKTLRAPVVTVGSVLDNSPSEAATPPPTTAHQDRGGPVDTTASPATPPRAAPSLPSPRPSASGASGVGSDGGEPSGAESGASCSTEAELSVESGPPRQAPKTSAPKPRAGVLPPVLQPRPLVSSAPAGSGAPVATPAGPSPNSLRTSSKPGGASGRTRRPSAADQAGVVALDGTKEVVDFMRGNVEATNAAKREEARIALETARMQTEMAERQAERQFRLDERRDQREGEIAMRRLRSEEQRAAAETQQANNAVTIKMLEVLQALYQRAPSQDILDRICALGGQGSGGSLWAGRGSTSGQEGAVAVGGLDGGMGTGGVGL</sequence>
<dbReference type="Proteomes" id="UP000798662">
    <property type="component" value="Chromosome 3"/>
</dbReference>
<evidence type="ECO:0000313" key="1">
    <source>
        <dbReference type="EMBL" id="KAK1867571.1"/>
    </source>
</evidence>
<evidence type="ECO:0000313" key="2">
    <source>
        <dbReference type="Proteomes" id="UP000798662"/>
    </source>
</evidence>
<accession>A0ACC3CBD9</accession>
<organism evidence="1 2">
    <name type="scientific">Pyropia yezoensis</name>
    <name type="common">Susabi-nori</name>
    <name type="synonym">Porphyra yezoensis</name>
    <dbReference type="NCBI Taxonomy" id="2788"/>
    <lineage>
        <taxon>Eukaryota</taxon>
        <taxon>Rhodophyta</taxon>
        <taxon>Bangiophyceae</taxon>
        <taxon>Bangiales</taxon>
        <taxon>Bangiaceae</taxon>
        <taxon>Pyropia</taxon>
    </lineage>
</organism>
<name>A0ACC3CBD9_PYRYE</name>
<gene>
    <name evidence="1" type="ORF">I4F81_010077</name>
</gene>
<keyword evidence="2" id="KW-1185">Reference proteome</keyword>
<protein>
    <submittedName>
        <fullName evidence="1">Uncharacterized protein</fullName>
    </submittedName>
</protein>
<reference evidence="1" key="1">
    <citation type="submission" date="2019-11" db="EMBL/GenBank/DDBJ databases">
        <title>Nori genome reveals adaptations in red seaweeds to the harsh intertidal environment.</title>
        <authorList>
            <person name="Wang D."/>
            <person name="Mao Y."/>
        </authorList>
    </citation>
    <scope>NUCLEOTIDE SEQUENCE</scope>
    <source>
        <tissue evidence="1">Gametophyte</tissue>
    </source>
</reference>
<dbReference type="EMBL" id="CM020620">
    <property type="protein sequence ID" value="KAK1867571.1"/>
    <property type="molecule type" value="Genomic_DNA"/>
</dbReference>